<protein>
    <submittedName>
        <fullName evidence="1">Uncharacterized protein</fullName>
    </submittedName>
</protein>
<gene>
    <name evidence="1" type="ORF">BDV29DRAFT_168070</name>
</gene>
<sequence length="69" mass="7573">MKHDFIMRTSTMTSSLGVSCVYTPSSGGTNTRLSQRLVLQQCCPMAINQWMSPDLLTRTTFSSPRAVSG</sequence>
<organism evidence="1 2">
    <name type="scientific">Aspergillus leporis</name>
    <dbReference type="NCBI Taxonomy" id="41062"/>
    <lineage>
        <taxon>Eukaryota</taxon>
        <taxon>Fungi</taxon>
        <taxon>Dikarya</taxon>
        <taxon>Ascomycota</taxon>
        <taxon>Pezizomycotina</taxon>
        <taxon>Eurotiomycetes</taxon>
        <taxon>Eurotiomycetidae</taxon>
        <taxon>Eurotiales</taxon>
        <taxon>Aspergillaceae</taxon>
        <taxon>Aspergillus</taxon>
        <taxon>Aspergillus subgen. Circumdati</taxon>
    </lineage>
</organism>
<dbReference type="PROSITE" id="PS51257">
    <property type="entry name" value="PROKAR_LIPOPROTEIN"/>
    <property type="match status" value="1"/>
</dbReference>
<evidence type="ECO:0000313" key="1">
    <source>
        <dbReference type="EMBL" id="KAB8077561.1"/>
    </source>
</evidence>
<dbReference type="EMBL" id="ML732167">
    <property type="protein sequence ID" value="KAB8077561.1"/>
    <property type="molecule type" value="Genomic_DNA"/>
</dbReference>
<dbReference type="Proteomes" id="UP000326565">
    <property type="component" value="Unassembled WGS sequence"/>
</dbReference>
<keyword evidence="2" id="KW-1185">Reference proteome</keyword>
<dbReference type="AlphaFoldDB" id="A0A5N5X9Z0"/>
<name>A0A5N5X9Z0_9EURO</name>
<reference evidence="1 2" key="1">
    <citation type="submission" date="2019-04" db="EMBL/GenBank/DDBJ databases">
        <title>Friends and foes A comparative genomics study of 23 Aspergillus species from section Flavi.</title>
        <authorList>
            <consortium name="DOE Joint Genome Institute"/>
            <person name="Kjaerbolling I."/>
            <person name="Vesth T."/>
            <person name="Frisvad J.C."/>
            <person name="Nybo J.L."/>
            <person name="Theobald S."/>
            <person name="Kildgaard S."/>
            <person name="Isbrandt T."/>
            <person name="Kuo A."/>
            <person name="Sato A."/>
            <person name="Lyhne E.K."/>
            <person name="Kogle M.E."/>
            <person name="Wiebenga A."/>
            <person name="Kun R.S."/>
            <person name="Lubbers R.J."/>
            <person name="Makela M.R."/>
            <person name="Barry K."/>
            <person name="Chovatia M."/>
            <person name="Clum A."/>
            <person name="Daum C."/>
            <person name="Haridas S."/>
            <person name="He G."/>
            <person name="LaButti K."/>
            <person name="Lipzen A."/>
            <person name="Mondo S."/>
            <person name="Riley R."/>
            <person name="Salamov A."/>
            <person name="Simmons B.A."/>
            <person name="Magnuson J.K."/>
            <person name="Henrissat B."/>
            <person name="Mortensen U.H."/>
            <person name="Larsen T.O."/>
            <person name="Devries R.P."/>
            <person name="Grigoriev I.V."/>
            <person name="Machida M."/>
            <person name="Baker S.E."/>
            <person name="Andersen M.R."/>
        </authorList>
    </citation>
    <scope>NUCLEOTIDE SEQUENCE [LARGE SCALE GENOMIC DNA]</scope>
    <source>
        <strain evidence="1 2">CBS 151.66</strain>
    </source>
</reference>
<proteinExistence type="predicted"/>
<accession>A0A5N5X9Z0</accession>
<evidence type="ECO:0000313" key="2">
    <source>
        <dbReference type="Proteomes" id="UP000326565"/>
    </source>
</evidence>